<protein>
    <recommendedName>
        <fullName evidence="1">Complex 1 LYR protein domain-containing protein</fullName>
    </recommendedName>
</protein>
<dbReference type="PANTHER" id="PTHR47158:SF1">
    <property type="entry name" value="OS08G0239000 PROTEIN"/>
    <property type="match status" value="1"/>
</dbReference>
<evidence type="ECO:0000259" key="1">
    <source>
        <dbReference type="Pfam" id="PF05347"/>
    </source>
</evidence>
<dbReference type="EMBL" id="LGRX02002040">
    <property type="protein sequence ID" value="KAK3284965.1"/>
    <property type="molecule type" value="Genomic_DNA"/>
</dbReference>
<gene>
    <name evidence="2" type="ORF">CYMTET_7412</name>
</gene>
<reference evidence="2 3" key="1">
    <citation type="journal article" date="2015" name="Genome Biol. Evol.">
        <title>Comparative Genomics of a Bacterivorous Green Alga Reveals Evolutionary Causalities and Consequences of Phago-Mixotrophic Mode of Nutrition.</title>
        <authorList>
            <person name="Burns J.A."/>
            <person name="Paasch A."/>
            <person name="Narechania A."/>
            <person name="Kim E."/>
        </authorList>
    </citation>
    <scope>NUCLEOTIDE SEQUENCE [LARGE SCALE GENOMIC DNA]</scope>
    <source>
        <strain evidence="2 3">PLY_AMNH</strain>
    </source>
</reference>
<dbReference type="Pfam" id="PF05347">
    <property type="entry name" value="Complex1_LYR"/>
    <property type="match status" value="1"/>
</dbReference>
<keyword evidence="3" id="KW-1185">Reference proteome</keyword>
<evidence type="ECO:0000313" key="2">
    <source>
        <dbReference type="EMBL" id="KAK3284965.1"/>
    </source>
</evidence>
<name>A0AAE0GV23_9CHLO</name>
<dbReference type="Proteomes" id="UP001190700">
    <property type="component" value="Unassembled WGS sequence"/>
</dbReference>
<sequence>MSAPTAVQAKSLFRALLREGKRFQHYNVREYTLRRARESFRQYQNADEALAAEAFTKGKQDFELTKRQVLLYNTYHHSTPSVMELKQS</sequence>
<organism evidence="2 3">
    <name type="scientific">Cymbomonas tetramitiformis</name>
    <dbReference type="NCBI Taxonomy" id="36881"/>
    <lineage>
        <taxon>Eukaryota</taxon>
        <taxon>Viridiplantae</taxon>
        <taxon>Chlorophyta</taxon>
        <taxon>Pyramimonadophyceae</taxon>
        <taxon>Pyramimonadales</taxon>
        <taxon>Pyramimonadaceae</taxon>
        <taxon>Cymbomonas</taxon>
    </lineage>
</organism>
<dbReference type="GO" id="GO:0016226">
    <property type="term" value="P:iron-sulfur cluster assembly"/>
    <property type="evidence" value="ECO:0007669"/>
    <property type="project" value="InterPro"/>
</dbReference>
<dbReference type="InterPro" id="IPR045297">
    <property type="entry name" value="Complex1_LYR_LYRM4"/>
</dbReference>
<accession>A0AAE0GV23</accession>
<comment type="caution">
    <text evidence="2">The sequence shown here is derived from an EMBL/GenBank/DDBJ whole genome shotgun (WGS) entry which is preliminary data.</text>
</comment>
<dbReference type="PANTHER" id="PTHR47158">
    <property type="entry name" value="OS08G0239000 PROTEIN"/>
    <property type="match status" value="1"/>
</dbReference>
<feature type="domain" description="Complex 1 LYR protein" evidence="1">
    <location>
        <begin position="8"/>
        <end position="63"/>
    </location>
</feature>
<proteinExistence type="predicted"/>
<evidence type="ECO:0000313" key="3">
    <source>
        <dbReference type="Proteomes" id="UP001190700"/>
    </source>
</evidence>
<dbReference type="CDD" id="cd20264">
    <property type="entry name" value="Complex1_LYR_LYRM4"/>
    <property type="match status" value="1"/>
</dbReference>
<dbReference type="InterPro" id="IPR008011">
    <property type="entry name" value="Complex1_LYR_dom"/>
</dbReference>
<dbReference type="AlphaFoldDB" id="A0AAE0GV23"/>